<dbReference type="Gene3D" id="3.30.497.10">
    <property type="entry name" value="Antithrombin, subunit I, domain 2"/>
    <property type="match status" value="1"/>
</dbReference>
<dbReference type="InterPro" id="IPR023795">
    <property type="entry name" value="Serpin_CS"/>
</dbReference>
<dbReference type="SUPFAM" id="SSF56574">
    <property type="entry name" value="Serpins"/>
    <property type="match status" value="1"/>
</dbReference>
<name>A0ABS7DPT1_9FIRM</name>
<feature type="transmembrane region" description="Helical" evidence="2">
    <location>
        <begin position="45"/>
        <end position="68"/>
    </location>
</feature>
<evidence type="ECO:0000256" key="2">
    <source>
        <dbReference type="SAM" id="Phobius"/>
    </source>
</evidence>
<comment type="similarity">
    <text evidence="1">Belongs to the serpin family.</text>
</comment>
<dbReference type="PANTHER" id="PTHR11461:SF211">
    <property type="entry name" value="GH10112P-RELATED"/>
    <property type="match status" value="1"/>
</dbReference>
<protein>
    <submittedName>
        <fullName evidence="4">Serpin family protein</fullName>
    </submittedName>
</protein>
<dbReference type="InterPro" id="IPR000215">
    <property type="entry name" value="Serpin_fam"/>
</dbReference>
<evidence type="ECO:0000313" key="5">
    <source>
        <dbReference type="Proteomes" id="UP000719942"/>
    </source>
</evidence>
<dbReference type="Pfam" id="PF00079">
    <property type="entry name" value="Serpin"/>
    <property type="match status" value="1"/>
</dbReference>
<dbReference type="InterPro" id="IPR023796">
    <property type="entry name" value="Serpin_dom"/>
</dbReference>
<keyword evidence="2" id="KW-1133">Transmembrane helix</keyword>
<gene>
    <name evidence="4" type="ORF">J5W02_09575</name>
</gene>
<evidence type="ECO:0000313" key="4">
    <source>
        <dbReference type="EMBL" id="MBW7573062.1"/>
    </source>
</evidence>
<keyword evidence="5" id="KW-1185">Reference proteome</keyword>
<dbReference type="InterPro" id="IPR042185">
    <property type="entry name" value="Serpin_sf_2"/>
</dbReference>
<organism evidence="4 5">
    <name type="scientific">Caproiciproducens faecalis</name>
    <dbReference type="NCBI Taxonomy" id="2820301"/>
    <lineage>
        <taxon>Bacteria</taxon>
        <taxon>Bacillati</taxon>
        <taxon>Bacillota</taxon>
        <taxon>Clostridia</taxon>
        <taxon>Eubacteriales</taxon>
        <taxon>Acutalibacteraceae</taxon>
        <taxon>Caproiciproducens</taxon>
    </lineage>
</organism>
<dbReference type="CDD" id="cd19589">
    <property type="entry name" value="serpin_tengpin-like"/>
    <property type="match status" value="1"/>
</dbReference>
<dbReference type="RefSeq" id="WP_219965463.1">
    <property type="nucleotide sequence ID" value="NZ_JAGFNZ010000003.1"/>
</dbReference>
<dbReference type="PROSITE" id="PS00284">
    <property type="entry name" value="SERPIN"/>
    <property type="match status" value="1"/>
</dbReference>
<evidence type="ECO:0000259" key="3">
    <source>
        <dbReference type="SMART" id="SM00093"/>
    </source>
</evidence>
<dbReference type="PANTHER" id="PTHR11461">
    <property type="entry name" value="SERINE PROTEASE INHIBITOR, SERPIN"/>
    <property type="match status" value="1"/>
</dbReference>
<dbReference type="InterPro" id="IPR036186">
    <property type="entry name" value="Serpin_sf"/>
</dbReference>
<sequence length="462" mass="50502">MNREKYISELNEIKASEDFQQKTAGLLKNFPQGTEPQKKKRPLRLVLVPALAVVIVCGLFFSGILSPFPTVSAAENLMDGITANKIDLQGDISPDFIRAQQDFSVRLFQNSVSKGKNSLASPVSVSLALGMTANGAASETLTQFEKVLGNGMNLSEFNRNEYLFANQLKSITDGKLQIANSIWYRNKNLTVEKGFLQKNADYFGAGAFQLDFGKQSTVNKINGWVKENTGGKIDKMVDRIDNSTVMYLINALYFESDWQIPYADYNVIDKEFQAPGSKVTVPFMGSEETYLHGGNADGILKPFKDDRFAFMAILPKEGVGLDEYIAQMTGESFSALLASAGDETADSSLPKFKYEFSVDLNDPLKALGLTDAFDSDRADFRSMGSSPDGKLFISDVLHKTFIQVDELGAKAGAATSVSMAATSSAPVAEKKKVVFNRPFVYAIVDVQTGLPVFIGTVSNPKE</sequence>
<dbReference type="Proteomes" id="UP000719942">
    <property type="component" value="Unassembled WGS sequence"/>
</dbReference>
<keyword evidence="2" id="KW-0812">Transmembrane</keyword>
<feature type="domain" description="Serpin" evidence="3">
    <location>
        <begin position="105"/>
        <end position="460"/>
    </location>
</feature>
<comment type="caution">
    <text evidence="4">The sequence shown here is derived from an EMBL/GenBank/DDBJ whole genome shotgun (WGS) entry which is preliminary data.</text>
</comment>
<dbReference type="InterPro" id="IPR042178">
    <property type="entry name" value="Serpin_sf_1"/>
</dbReference>
<dbReference type="EMBL" id="JAGFNZ010000003">
    <property type="protein sequence ID" value="MBW7573062.1"/>
    <property type="molecule type" value="Genomic_DNA"/>
</dbReference>
<dbReference type="Gene3D" id="2.30.39.10">
    <property type="entry name" value="Alpha-1-antitrypsin, domain 1"/>
    <property type="match status" value="1"/>
</dbReference>
<keyword evidence="2" id="KW-0472">Membrane</keyword>
<evidence type="ECO:0000256" key="1">
    <source>
        <dbReference type="RuleBase" id="RU000411"/>
    </source>
</evidence>
<dbReference type="SMART" id="SM00093">
    <property type="entry name" value="SERPIN"/>
    <property type="match status" value="1"/>
</dbReference>
<reference evidence="4 5" key="1">
    <citation type="submission" date="2021-03" db="EMBL/GenBank/DDBJ databases">
        <title>Caproiciproducens sp. nov. isolated from feces of cow.</title>
        <authorList>
            <person name="Choi J.-Y."/>
        </authorList>
    </citation>
    <scope>NUCLEOTIDE SEQUENCE [LARGE SCALE GENOMIC DNA]</scope>
    <source>
        <strain evidence="4 5">AGMB10547</strain>
    </source>
</reference>
<accession>A0ABS7DPT1</accession>
<proteinExistence type="inferred from homology"/>